<protein>
    <submittedName>
        <fullName evidence="1">Uncharacterized protein</fullName>
    </submittedName>
</protein>
<reference evidence="1" key="1">
    <citation type="submission" date="2021-01" db="EMBL/GenBank/DDBJ databases">
        <authorList>
            <consortium name="Genoscope - CEA"/>
            <person name="William W."/>
        </authorList>
    </citation>
    <scope>NUCLEOTIDE SEQUENCE</scope>
</reference>
<dbReference type="EMBL" id="CAJJDN010000033">
    <property type="protein sequence ID" value="CAD8075400.1"/>
    <property type="molecule type" value="Genomic_DNA"/>
</dbReference>
<evidence type="ECO:0000313" key="1">
    <source>
        <dbReference type="EMBL" id="CAD8075400.1"/>
    </source>
</evidence>
<dbReference type="AlphaFoldDB" id="A0A8S1M510"/>
<sequence length="107" mass="12920">MRFYIEQQHYSRICNILLYIYKFSEFLNQKNLQKILQFKGKQISFLRSSANPKSFLEPFIQCTSFENKRILASQELSSIFKQQFVKLYIKQAKILQQPGQKFRFCSF</sequence>
<name>A0A8S1M510_9CILI</name>
<organism evidence="1 2">
    <name type="scientific">Paramecium sonneborni</name>
    <dbReference type="NCBI Taxonomy" id="65129"/>
    <lineage>
        <taxon>Eukaryota</taxon>
        <taxon>Sar</taxon>
        <taxon>Alveolata</taxon>
        <taxon>Ciliophora</taxon>
        <taxon>Intramacronucleata</taxon>
        <taxon>Oligohymenophorea</taxon>
        <taxon>Peniculida</taxon>
        <taxon>Parameciidae</taxon>
        <taxon>Paramecium</taxon>
    </lineage>
</organism>
<comment type="caution">
    <text evidence="1">The sequence shown here is derived from an EMBL/GenBank/DDBJ whole genome shotgun (WGS) entry which is preliminary data.</text>
</comment>
<accession>A0A8S1M510</accession>
<keyword evidence="2" id="KW-1185">Reference proteome</keyword>
<evidence type="ECO:0000313" key="2">
    <source>
        <dbReference type="Proteomes" id="UP000692954"/>
    </source>
</evidence>
<dbReference type="Proteomes" id="UP000692954">
    <property type="component" value="Unassembled WGS sequence"/>
</dbReference>
<proteinExistence type="predicted"/>
<gene>
    <name evidence="1" type="ORF">PSON_ATCC_30995.1.T0330210</name>
</gene>